<comment type="caution">
    <text evidence="2">The sequence shown here is derived from an EMBL/GenBank/DDBJ whole genome shotgun (WGS) entry which is preliminary data.</text>
</comment>
<proteinExistence type="predicted"/>
<organism evidence="2 3">
    <name type="scientific">candidate division MSBL1 archaeon SCGC-AAA259I09</name>
    <dbReference type="NCBI Taxonomy" id="1698267"/>
    <lineage>
        <taxon>Archaea</taxon>
        <taxon>Methanobacteriati</taxon>
        <taxon>Methanobacteriota</taxon>
        <taxon>candidate division MSBL1</taxon>
    </lineage>
</organism>
<gene>
    <name evidence="2" type="ORF">AKJ37_03180</name>
</gene>
<protein>
    <submittedName>
        <fullName evidence="2">Uncharacterized protein</fullName>
    </submittedName>
</protein>
<sequence length="201" mass="23687">MGHKDRSNKKETWEPGSELKDKGDVGEEVVGKYLKTEYDEVYHIADEHKKKDFECWEFKKTEIEKTIVEAKCEFKIYNHGEYGNITWELCRIRKGGEVIVPGWGWETKSDFVIYFIPQTEEILIADVEEVRRAIWESWQSGNQSEYMRPEGTPTNKNKVTIFFLVPVSALERGSKIQKKDVSDLIDRKTVRRIKEIETQYK</sequence>
<feature type="region of interest" description="Disordered" evidence="1">
    <location>
        <begin position="1"/>
        <end position="23"/>
    </location>
</feature>
<evidence type="ECO:0000256" key="1">
    <source>
        <dbReference type="SAM" id="MobiDB-lite"/>
    </source>
</evidence>
<dbReference type="EMBL" id="LHXR01000033">
    <property type="protein sequence ID" value="KXA97360.1"/>
    <property type="molecule type" value="Genomic_DNA"/>
</dbReference>
<accession>A0A133UT93</accession>
<dbReference type="Proteomes" id="UP000070463">
    <property type="component" value="Unassembled WGS sequence"/>
</dbReference>
<evidence type="ECO:0000313" key="2">
    <source>
        <dbReference type="EMBL" id="KXA97360.1"/>
    </source>
</evidence>
<evidence type="ECO:0000313" key="3">
    <source>
        <dbReference type="Proteomes" id="UP000070463"/>
    </source>
</evidence>
<keyword evidence="3" id="KW-1185">Reference proteome</keyword>
<dbReference type="AlphaFoldDB" id="A0A133UT93"/>
<reference evidence="2 3" key="1">
    <citation type="journal article" date="2016" name="Sci. Rep.">
        <title>Metabolic traits of an uncultured archaeal lineage -MSBL1- from brine pools of the Red Sea.</title>
        <authorList>
            <person name="Mwirichia R."/>
            <person name="Alam I."/>
            <person name="Rashid M."/>
            <person name="Vinu M."/>
            <person name="Ba-Alawi W."/>
            <person name="Anthony Kamau A."/>
            <person name="Kamanda Ngugi D."/>
            <person name="Goker M."/>
            <person name="Klenk H.P."/>
            <person name="Bajic V."/>
            <person name="Stingl U."/>
        </authorList>
    </citation>
    <scope>NUCLEOTIDE SEQUENCE [LARGE SCALE GENOMIC DNA]</scope>
    <source>
        <strain evidence="2">SCGC-AAA259I09</strain>
    </source>
</reference>
<name>A0A133UT93_9EURY</name>